<evidence type="ECO:0000313" key="1">
    <source>
        <dbReference type="EMBL" id="JAD28876.1"/>
    </source>
</evidence>
<proteinExistence type="predicted"/>
<dbReference type="AlphaFoldDB" id="A0A0A8YR21"/>
<sequence length="31" mass="3519">MYSDQQGEGADFFFRSCPCDFFALVVPISQL</sequence>
<reference evidence="1" key="2">
    <citation type="journal article" date="2015" name="Data Brief">
        <title>Shoot transcriptome of the giant reed, Arundo donax.</title>
        <authorList>
            <person name="Barrero R.A."/>
            <person name="Guerrero F.D."/>
            <person name="Moolhuijzen P."/>
            <person name="Goolsby J.A."/>
            <person name="Tidwell J."/>
            <person name="Bellgard S.E."/>
            <person name="Bellgard M.I."/>
        </authorList>
    </citation>
    <scope>NUCLEOTIDE SEQUENCE</scope>
    <source>
        <tissue evidence="1">Shoot tissue taken approximately 20 cm above the soil surface</tissue>
    </source>
</reference>
<name>A0A0A8YR21_ARUDO</name>
<accession>A0A0A8YR21</accession>
<reference evidence="1" key="1">
    <citation type="submission" date="2014-09" db="EMBL/GenBank/DDBJ databases">
        <authorList>
            <person name="Magalhaes I.L.F."/>
            <person name="Oliveira U."/>
            <person name="Santos F.R."/>
            <person name="Vidigal T.H.D.A."/>
            <person name="Brescovit A.D."/>
            <person name="Santos A.J."/>
        </authorList>
    </citation>
    <scope>NUCLEOTIDE SEQUENCE</scope>
    <source>
        <tissue evidence="1">Shoot tissue taken approximately 20 cm above the soil surface</tissue>
    </source>
</reference>
<dbReference type="EMBL" id="GBRH01269019">
    <property type="protein sequence ID" value="JAD28876.1"/>
    <property type="molecule type" value="Transcribed_RNA"/>
</dbReference>
<organism evidence="1">
    <name type="scientific">Arundo donax</name>
    <name type="common">Giant reed</name>
    <name type="synonym">Donax arundinaceus</name>
    <dbReference type="NCBI Taxonomy" id="35708"/>
    <lineage>
        <taxon>Eukaryota</taxon>
        <taxon>Viridiplantae</taxon>
        <taxon>Streptophyta</taxon>
        <taxon>Embryophyta</taxon>
        <taxon>Tracheophyta</taxon>
        <taxon>Spermatophyta</taxon>
        <taxon>Magnoliopsida</taxon>
        <taxon>Liliopsida</taxon>
        <taxon>Poales</taxon>
        <taxon>Poaceae</taxon>
        <taxon>PACMAD clade</taxon>
        <taxon>Arundinoideae</taxon>
        <taxon>Arundineae</taxon>
        <taxon>Arundo</taxon>
    </lineage>
</organism>
<protein>
    <submittedName>
        <fullName evidence="1">Uncharacterized protein</fullName>
    </submittedName>
</protein>